<keyword evidence="5" id="KW-1185">Reference proteome</keyword>
<dbReference type="OrthoDB" id="6648740at2"/>
<evidence type="ECO:0000313" key="5">
    <source>
        <dbReference type="Proteomes" id="UP000295496"/>
    </source>
</evidence>
<dbReference type="GO" id="GO:0009279">
    <property type="term" value="C:cell outer membrane"/>
    <property type="evidence" value="ECO:0007669"/>
    <property type="project" value="UniProtKB-ARBA"/>
</dbReference>
<reference evidence="4 5" key="1">
    <citation type="submission" date="2019-03" db="EMBL/GenBank/DDBJ databases">
        <title>Genomic Encyclopedia of Type Strains, Phase IV (KMG-IV): sequencing the most valuable type-strain genomes for metagenomic binning, comparative biology and taxonomic classification.</title>
        <authorList>
            <person name="Goeker M."/>
        </authorList>
    </citation>
    <scope>NUCLEOTIDE SEQUENCE [LARGE SCALE GENOMIC DNA]</scope>
    <source>
        <strain evidence="4 5">DSM 10053</strain>
    </source>
</reference>
<accession>A0A4R1KWK4</accession>
<gene>
    <name evidence="4" type="ORF">EV692_1568</name>
</gene>
<dbReference type="EMBL" id="SMGJ01000004">
    <property type="protein sequence ID" value="TCK69642.1"/>
    <property type="molecule type" value="Genomic_DNA"/>
</dbReference>
<proteinExistence type="inferred from homology"/>
<feature type="chain" id="PRO_5030099105" evidence="2">
    <location>
        <begin position="22"/>
        <end position="183"/>
    </location>
</feature>
<evidence type="ECO:0000259" key="3">
    <source>
        <dbReference type="Pfam" id="PF02462"/>
    </source>
</evidence>
<dbReference type="InterPro" id="IPR011250">
    <property type="entry name" value="OMP/PagP_B-barrel"/>
</dbReference>
<evidence type="ECO:0000256" key="2">
    <source>
        <dbReference type="SAM" id="SignalP"/>
    </source>
</evidence>
<dbReference type="Proteomes" id="UP000295496">
    <property type="component" value="Unassembled WGS sequence"/>
</dbReference>
<protein>
    <submittedName>
        <fullName evidence="4">Opacity protein-like surface antigen</fullName>
    </submittedName>
</protein>
<dbReference type="AlphaFoldDB" id="A0A4R1KWK4"/>
<feature type="domain" description="Porin opacity type" evidence="3">
    <location>
        <begin position="54"/>
        <end position="183"/>
    </location>
</feature>
<comment type="caution">
    <text evidence="4">The sequence shown here is derived from an EMBL/GenBank/DDBJ whole genome shotgun (WGS) entry which is preliminary data.</text>
</comment>
<feature type="signal peptide" evidence="2">
    <location>
        <begin position="1"/>
        <end position="21"/>
    </location>
</feature>
<comment type="similarity">
    <text evidence="1">Belongs to the opacity porin family.</text>
</comment>
<dbReference type="Gene3D" id="2.40.160.20">
    <property type="match status" value="1"/>
</dbReference>
<keyword evidence="2" id="KW-0732">Signal</keyword>
<dbReference type="Pfam" id="PF02462">
    <property type="entry name" value="Opacity"/>
    <property type="match status" value="1"/>
</dbReference>
<name>A0A4R1KWK4_9PAST</name>
<evidence type="ECO:0000256" key="1">
    <source>
        <dbReference type="ARBA" id="ARBA00009830"/>
    </source>
</evidence>
<dbReference type="InterPro" id="IPR003394">
    <property type="entry name" value="Porin_opacity"/>
</dbReference>
<dbReference type="SUPFAM" id="SSF56925">
    <property type="entry name" value="OMPA-like"/>
    <property type="match status" value="1"/>
</dbReference>
<sequence length="183" mass="20182">MKKTTLAMMIGILAVATSASASNWYAQGDLGYAKDKFTSYSDLDESKFEPRVSLGYDFSDFRLAVDYTHHGKFSGTTNNMNHTSAKIYGIGFSALYDVDINTEIKPYVGVRLASNVFKIDNNSGANFDSKTQTKFGYGAIVGGQYKLDANWVVNGGIEYNRLGSFNDTKVNNYGAKVGLRYNF</sequence>
<evidence type="ECO:0000313" key="4">
    <source>
        <dbReference type="EMBL" id="TCK69642.1"/>
    </source>
</evidence>
<organism evidence="4 5">
    <name type="scientific">Lonepinella koalarum</name>
    <dbReference type="NCBI Taxonomy" id="53417"/>
    <lineage>
        <taxon>Bacteria</taxon>
        <taxon>Pseudomonadati</taxon>
        <taxon>Pseudomonadota</taxon>
        <taxon>Gammaproteobacteria</taxon>
        <taxon>Pasteurellales</taxon>
        <taxon>Pasteurellaceae</taxon>
        <taxon>Lonepinella</taxon>
    </lineage>
</organism>
<dbReference type="GO" id="GO:0015288">
    <property type="term" value="F:porin activity"/>
    <property type="evidence" value="ECO:0007669"/>
    <property type="project" value="InterPro"/>
</dbReference>
<dbReference type="RefSeq" id="WP_132302168.1">
    <property type="nucleotide sequence ID" value="NZ_CP170642.1"/>
</dbReference>